<name>A0A9W9GV17_9EURO</name>
<dbReference type="GeneID" id="81406520"/>
<proteinExistence type="predicted"/>
<dbReference type="RefSeq" id="XP_056520946.1">
    <property type="nucleotide sequence ID" value="XM_056667350.1"/>
</dbReference>
<protein>
    <submittedName>
        <fullName evidence="1">Uncharacterized protein</fullName>
    </submittedName>
</protein>
<sequence>MEEADQLQSHLRRALGNLSLLSPEATTQSILVELSIAGTPAQILEEFKDIVASLPAQFRVEIVDAYESTSVLFLLRMSQPAHLRLSSTLDFRTIEKIYGASLMRPASLPVLVAKENVRPSPQM</sequence>
<organism evidence="1 2">
    <name type="scientific">Penicillium bovifimosum</name>
    <dbReference type="NCBI Taxonomy" id="126998"/>
    <lineage>
        <taxon>Eukaryota</taxon>
        <taxon>Fungi</taxon>
        <taxon>Dikarya</taxon>
        <taxon>Ascomycota</taxon>
        <taxon>Pezizomycotina</taxon>
        <taxon>Eurotiomycetes</taxon>
        <taxon>Eurotiomycetidae</taxon>
        <taxon>Eurotiales</taxon>
        <taxon>Aspergillaceae</taxon>
        <taxon>Penicillium</taxon>
    </lineage>
</organism>
<evidence type="ECO:0000313" key="1">
    <source>
        <dbReference type="EMBL" id="KAJ5130567.1"/>
    </source>
</evidence>
<dbReference type="OrthoDB" id="4760831at2759"/>
<keyword evidence="2" id="KW-1185">Reference proteome</keyword>
<accession>A0A9W9GV17</accession>
<dbReference type="AlphaFoldDB" id="A0A9W9GV17"/>
<dbReference type="EMBL" id="JAPQKL010000005">
    <property type="protein sequence ID" value="KAJ5130567.1"/>
    <property type="molecule type" value="Genomic_DNA"/>
</dbReference>
<evidence type="ECO:0000313" key="2">
    <source>
        <dbReference type="Proteomes" id="UP001149079"/>
    </source>
</evidence>
<dbReference type="Proteomes" id="UP001149079">
    <property type="component" value="Unassembled WGS sequence"/>
</dbReference>
<reference evidence="1" key="1">
    <citation type="submission" date="2022-11" db="EMBL/GenBank/DDBJ databases">
        <authorList>
            <person name="Petersen C."/>
        </authorList>
    </citation>
    <scope>NUCLEOTIDE SEQUENCE</scope>
    <source>
        <strain evidence="1">IBT 22155</strain>
    </source>
</reference>
<reference evidence="1" key="2">
    <citation type="journal article" date="2023" name="IMA Fungus">
        <title>Comparative genomic study of the Penicillium genus elucidates a diverse pangenome and 15 lateral gene transfer events.</title>
        <authorList>
            <person name="Petersen C."/>
            <person name="Sorensen T."/>
            <person name="Nielsen M.R."/>
            <person name="Sondergaard T.E."/>
            <person name="Sorensen J.L."/>
            <person name="Fitzpatrick D.A."/>
            <person name="Frisvad J.C."/>
            <person name="Nielsen K.L."/>
        </authorList>
    </citation>
    <scope>NUCLEOTIDE SEQUENCE</scope>
    <source>
        <strain evidence="1">IBT 22155</strain>
    </source>
</reference>
<comment type="caution">
    <text evidence="1">The sequence shown here is derived from an EMBL/GenBank/DDBJ whole genome shotgun (WGS) entry which is preliminary data.</text>
</comment>
<gene>
    <name evidence="1" type="ORF">N7515_006606</name>
</gene>